<dbReference type="EMBL" id="JASPKY010000345">
    <property type="protein sequence ID" value="KAK9707616.1"/>
    <property type="molecule type" value="Genomic_DNA"/>
</dbReference>
<accession>A0AAW1JV57</accession>
<organism evidence="1 2">
    <name type="scientific">Popillia japonica</name>
    <name type="common">Japanese beetle</name>
    <dbReference type="NCBI Taxonomy" id="7064"/>
    <lineage>
        <taxon>Eukaryota</taxon>
        <taxon>Metazoa</taxon>
        <taxon>Ecdysozoa</taxon>
        <taxon>Arthropoda</taxon>
        <taxon>Hexapoda</taxon>
        <taxon>Insecta</taxon>
        <taxon>Pterygota</taxon>
        <taxon>Neoptera</taxon>
        <taxon>Endopterygota</taxon>
        <taxon>Coleoptera</taxon>
        <taxon>Polyphaga</taxon>
        <taxon>Scarabaeiformia</taxon>
        <taxon>Scarabaeidae</taxon>
        <taxon>Rutelinae</taxon>
        <taxon>Popillia</taxon>
    </lineage>
</organism>
<dbReference type="AlphaFoldDB" id="A0AAW1JV57"/>
<sequence length="91" mass="10392">MREIAKLLMEMKKLQPSIKTFCDALQPQYYDLLVTATKCVAKYNTENDFYEAPAYAINTGTTPKQCCDIALMYAMKKENMHFTVPLAEAKV</sequence>
<keyword evidence="2" id="KW-1185">Reference proteome</keyword>
<name>A0AAW1JV57_POPJA</name>
<reference evidence="1 2" key="1">
    <citation type="journal article" date="2024" name="BMC Genomics">
        <title>De novo assembly and annotation of Popillia japonica's genome with initial clues to its potential as an invasive pest.</title>
        <authorList>
            <person name="Cucini C."/>
            <person name="Boschi S."/>
            <person name="Funari R."/>
            <person name="Cardaioli E."/>
            <person name="Iannotti N."/>
            <person name="Marturano G."/>
            <person name="Paoli F."/>
            <person name="Bruttini M."/>
            <person name="Carapelli A."/>
            <person name="Frati F."/>
            <person name="Nardi F."/>
        </authorList>
    </citation>
    <scope>NUCLEOTIDE SEQUENCE [LARGE SCALE GENOMIC DNA]</scope>
    <source>
        <strain evidence="1">DMR45628</strain>
    </source>
</reference>
<dbReference type="PANTHER" id="PTHR33480">
    <property type="entry name" value="SET DOMAIN-CONTAINING PROTEIN-RELATED"/>
    <property type="match status" value="1"/>
</dbReference>
<evidence type="ECO:0000313" key="1">
    <source>
        <dbReference type="EMBL" id="KAK9707616.1"/>
    </source>
</evidence>
<evidence type="ECO:0000313" key="2">
    <source>
        <dbReference type="Proteomes" id="UP001458880"/>
    </source>
</evidence>
<comment type="caution">
    <text evidence="1">The sequence shown here is derived from an EMBL/GenBank/DDBJ whole genome shotgun (WGS) entry which is preliminary data.</text>
</comment>
<proteinExistence type="predicted"/>
<dbReference type="Proteomes" id="UP001458880">
    <property type="component" value="Unassembled WGS sequence"/>
</dbReference>
<protein>
    <submittedName>
        <fullName evidence="1">Uncharacterized protein</fullName>
    </submittedName>
</protein>
<gene>
    <name evidence="1" type="ORF">QE152_g27726</name>
</gene>